<feature type="region of interest" description="Disordered" evidence="1">
    <location>
        <begin position="1"/>
        <end position="40"/>
    </location>
</feature>
<dbReference type="Proteomes" id="UP000515125">
    <property type="component" value="Unplaced"/>
</dbReference>
<dbReference type="InterPro" id="IPR011993">
    <property type="entry name" value="PH-like_dom_sf"/>
</dbReference>
<dbReference type="AlphaFoldDB" id="A0A6P6S0T7"/>
<organism evidence="3 4">
    <name type="scientific">Cyclospora cayetanensis</name>
    <dbReference type="NCBI Taxonomy" id="88456"/>
    <lineage>
        <taxon>Eukaryota</taxon>
        <taxon>Sar</taxon>
        <taxon>Alveolata</taxon>
        <taxon>Apicomplexa</taxon>
        <taxon>Conoidasida</taxon>
        <taxon>Coccidia</taxon>
        <taxon>Eucoccidiorida</taxon>
        <taxon>Eimeriorina</taxon>
        <taxon>Eimeriidae</taxon>
        <taxon>Cyclospora</taxon>
    </lineage>
</organism>
<dbReference type="Gene3D" id="2.30.29.30">
    <property type="entry name" value="Pleckstrin-homology domain (PH domain)/Phosphotyrosine-binding domain (PTB)"/>
    <property type="match status" value="1"/>
</dbReference>
<feature type="compositionally biased region" description="Basic and acidic residues" evidence="1">
    <location>
        <begin position="332"/>
        <end position="348"/>
    </location>
</feature>
<dbReference type="CDD" id="cd00821">
    <property type="entry name" value="PH"/>
    <property type="match status" value="1"/>
</dbReference>
<dbReference type="OrthoDB" id="331766at2759"/>
<evidence type="ECO:0000313" key="3">
    <source>
        <dbReference type="Proteomes" id="UP000515125"/>
    </source>
</evidence>
<gene>
    <name evidence="4" type="primary">LOC34618785</name>
</gene>
<feature type="domain" description="PH" evidence="2">
    <location>
        <begin position="70"/>
        <end position="172"/>
    </location>
</feature>
<sequence length="359" mass="38793">MSSSSPGGETAASHPDAATVREENCGAQGSGGGEAGTVWEFQTADPAVRTLSSSSAFLATADAKDGDAEEAIHSGVLEKATKDASSWKVRRCALHADAFWYSKGAAGGASDATIPSGSRWTCIPLSTCVQLMRSPQDGKVFLVQTASRSYYWRAQSQSEAEAWLLSIGTQCAALKELELLQQAEERLIQTEEAHTDSCVSSLPFANRQSLSPRYPGSVLGTMVTDVRTIMQNIVCVSEGVVSPWLEGVDDILTLVASTGSCPKLYPHVDRETARRGKAATSGRRRCGGVSHDGIRKTHWQLATYMRVPPFHFIAYNPTAHCATRGLPWSPELGDRPAKEPPHCREHVSRRMRSKNARDC</sequence>
<feature type="compositionally biased region" description="Basic residues" evidence="1">
    <location>
        <begin position="349"/>
        <end position="359"/>
    </location>
</feature>
<protein>
    <submittedName>
        <fullName evidence="4">Uncharacterized protein LOC34618785</fullName>
    </submittedName>
</protein>
<dbReference type="SMART" id="SM00233">
    <property type="entry name" value="PH"/>
    <property type="match status" value="1"/>
</dbReference>
<dbReference type="InterPro" id="IPR001849">
    <property type="entry name" value="PH_domain"/>
</dbReference>
<dbReference type="GeneID" id="34618785"/>
<evidence type="ECO:0000259" key="2">
    <source>
        <dbReference type="PROSITE" id="PS50003"/>
    </source>
</evidence>
<reference evidence="4" key="1">
    <citation type="submission" date="2025-08" db="UniProtKB">
        <authorList>
            <consortium name="RefSeq"/>
        </authorList>
    </citation>
    <scope>IDENTIFICATION</scope>
</reference>
<proteinExistence type="predicted"/>
<feature type="region of interest" description="Disordered" evidence="1">
    <location>
        <begin position="332"/>
        <end position="359"/>
    </location>
</feature>
<dbReference type="PROSITE" id="PS50003">
    <property type="entry name" value="PH_DOMAIN"/>
    <property type="match status" value="1"/>
</dbReference>
<name>A0A6P6S0T7_9EIME</name>
<keyword evidence="3" id="KW-1185">Reference proteome</keyword>
<dbReference type="SUPFAM" id="SSF50729">
    <property type="entry name" value="PH domain-like"/>
    <property type="match status" value="1"/>
</dbReference>
<accession>A0A6P6S0T7</accession>
<dbReference type="RefSeq" id="XP_026193237.1">
    <property type="nucleotide sequence ID" value="XM_026337452.1"/>
</dbReference>
<evidence type="ECO:0000313" key="4">
    <source>
        <dbReference type="RefSeq" id="XP_026193237.1"/>
    </source>
</evidence>
<evidence type="ECO:0000256" key="1">
    <source>
        <dbReference type="SAM" id="MobiDB-lite"/>
    </source>
</evidence>